<gene>
    <name evidence="1" type="ORF">SAMN05216360_11250</name>
</gene>
<sequence>MSPANPIRRDSLHARLRAATDPAHQALEAGLDWQARVATRAGYRDLLARLHGFHATWEGAIGVQLADEAFLGPRRRLALLAADLDHLGLGPAAVAALPHSEAVMLDGPAAATGALYVLEGSTLGGQLIGRHIAGLHGFGETGLAYYRAHGPRTGAMWAAFRARLEDFADDPEAEAVLTAAAVATFAAMRDWLCAPHEGAAFG</sequence>
<proteinExistence type="predicted"/>
<name>A0A1H0EY93_9HYPH</name>
<dbReference type="Proteomes" id="UP000198704">
    <property type="component" value="Unassembled WGS sequence"/>
</dbReference>
<protein>
    <submittedName>
        <fullName evidence="1">Heme oxygenase</fullName>
    </submittedName>
</protein>
<dbReference type="InterPro" id="IPR016084">
    <property type="entry name" value="Haem_Oase-like_multi-hlx"/>
</dbReference>
<dbReference type="InterPro" id="IPR016053">
    <property type="entry name" value="Haem_Oase-like"/>
</dbReference>
<dbReference type="RefSeq" id="WP_425284016.1">
    <property type="nucleotide sequence ID" value="NZ_FNHS01000012.1"/>
</dbReference>
<dbReference type="GO" id="GO:0004392">
    <property type="term" value="F:heme oxygenase (decyclizing) activity"/>
    <property type="evidence" value="ECO:0007669"/>
    <property type="project" value="InterPro"/>
</dbReference>
<accession>A0A1H0EY93</accession>
<organism evidence="1 2">
    <name type="scientific">Methylobacterium phyllostachyos</name>
    <dbReference type="NCBI Taxonomy" id="582672"/>
    <lineage>
        <taxon>Bacteria</taxon>
        <taxon>Pseudomonadati</taxon>
        <taxon>Pseudomonadota</taxon>
        <taxon>Alphaproteobacteria</taxon>
        <taxon>Hyphomicrobiales</taxon>
        <taxon>Methylobacteriaceae</taxon>
        <taxon>Methylobacterium</taxon>
    </lineage>
</organism>
<dbReference type="Gene3D" id="1.20.910.10">
    <property type="entry name" value="Heme oxygenase-like"/>
    <property type="match status" value="1"/>
</dbReference>
<dbReference type="STRING" id="582672.SAMN05216360_11250"/>
<evidence type="ECO:0000313" key="1">
    <source>
        <dbReference type="EMBL" id="SDN87276.1"/>
    </source>
</evidence>
<dbReference type="EMBL" id="FNHS01000012">
    <property type="protein sequence ID" value="SDN87276.1"/>
    <property type="molecule type" value="Genomic_DNA"/>
</dbReference>
<dbReference type="Pfam" id="PF01126">
    <property type="entry name" value="Heme_oxygenase"/>
    <property type="match status" value="1"/>
</dbReference>
<dbReference type="CDD" id="cd19166">
    <property type="entry name" value="HemeO-bac"/>
    <property type="match status" value="1"/>
</dbReference>
<dbReference type="GO" id="GO:0006788">
    <property type="term" value="P:heme oxidation"/>
    <property type="evidence" value="ECO:0007669"/>
    <property type="project" value="InterPro"/>
</dbReference>
<reference evidence="2" key="1">
    <citation type="submission" date="2016-10" db="EMBL/GenBank/DDBJ databases">
        <authorList>
            <person name="Varghese N."/>
            <person name="Submissions S."/>
        </authorList>
    </citation>
    <scope>NUCLEOTIDE SEQUENCE [LARGE SCALE GENOMIC DNA]</scope>
    <source>
        <strain evidence="2">BL47</strain>
    </source>
</reference>
<evidence type="ECO:0000313" key="2">
    <source>
        <dbReference type="Proteomes" id="UP000198704"/>
    </source>
</evidence>
<keyword evidence="2" id="KW-1185">Reference proteome</keyword>
<dbReference type="AlphaFoldDB" id="A0A1H0EY93"/>
<dbReference type="SUPFAM" id="SSF48613">
    <property type="entry name" value="Heme oxygenase-like"/>
    <property type="match status" value="1"/>
</dbReference>